<dbReference type="AlphaFoldDB" id="A0A0N9U842"/>
<dbReference type="OrthoDB" id="7359449at2"/>
<dbReference type="PANTHER" id="PTHR20883">
    <property type="entry name" value="PHYTANOYL-COA DIOXYGENASE DOMAIN CONTAINING 1"/>
    <property type="match status" value="1"/>
</dbReference>
<evidence type="ECO:0000256" key="1">
    <source>
        <dbReference type="ARBA" id="ARBA00001954"/>
    </source>
</evidence>
<dbReference type="SUPFAM" id="SSF51197">
    <property type="entry name" value="Clavaminate synthase-like"/>
    <property type="match status" value="1"/>
</dbReference>
<evidence type="ECO:0000313" key="2">
    <source>
        <dbReference type="EMBL" id="ALH79404.1"/>
    </source>
</evidence>
<dbReference type="InterPro" id="IPR008775">
    <property type="entry name" value="Phytyl_CoA_dOase-like"/>
</dbReference>
<dbReference type="Proteomes" id="UP000058074">
    <property type="component" value="Chromosome"/>
</dbReference>
<dbReference type="EMBL" id="CP012700">
    <property type="protein sequence ID" value="ALH79404.1"/>
    <property type="molecule type" value="Genomic_DNA"/>
</dbReference>
<dbReference type="PATRIC" id="fig|33050.5.peg.664"/>
<dbReference type="KEGG" id="smag:AN936_03180"/>
<evidence type="ECO:0008006" key="4">
    <source>
        <dbReference type="Google" id="ProtNLM"/>
    </source>
</evidence>
<comment type="cofactor">
    <cofactor evidence="1">
        <name>Fe(2+)</name>
        <dbReference type="ChEBI" id="CHEBI:29033"/>
    </cofactor>
</comment>
<organism evidence="2 3">
    <name type="scientific">Sphingopyxis macrogoltabida</name>
    <name type="common">Sphingomonas macrogoltabidus</name>
    <dbReference type="NCBI Taxonomy" id="33050"/>
    <lineage>
        <taxon>Bacteria</taxon>
        <taxon>Pseudomonadati</taxon>
        <taxon>Pseudomonadota</taxon>
        <taxon>Alphaproteobacteria</taxon>
        <taxon>Sphingomonadales</taxon>
        <taxon>Sphingomonadaceae</taxon>
        <taxon>Sphingopyxis</taxon>
    </lineage>
</organism>
<protein>
    <recommendedName>
        <fullName evidence="4">Proline hydroxylase</fullName>
    </recommendedName>
</protein>
<dbReference type="Pfam" id="PF05721">
    <property type="entry name" value="PhyH"/>
    <property type="match status" value="1"/>
</dbReference>
<dbReference type="GO" id="GO:0016706">
    <property type="term" value="F:2-oxoglutarate-dependent dioxygenase activity"/>
    <property type="evidence" value="ECO:0007669"/>
    <property type="project" value="UniProtKB-ARBA"/>
</dbReference>
<dbReference type="PANTHER" id="PTHR20883:SF48">
    <property type="entry name" value="ECTOINE DIOXYGENASE"/>
    <property type="match status" value="1"/>
</dbReference>
<accession>A0A0N9U842</accession>
<name>A0A0N9U842_SPHMC</name>
<reference evidence="2 3" key="1">
    <citation type="journal article" date="2015" name="Genome Announc.">
        <title>Complete Genome Sequence of Polypropylene Glycol- and Polyethylene Glycol-Degrading Sphingopyxis macrogoltabida Strain EY-1.</title>
        <authorList>
            <person name="Ohtsubo Y."/>
            <person name="Nagata Y."/>
            <person name="Numata M."/>
            <person name="Tsuchikane K."/>
            <person name="Hosoyama A."/>
            <person name="Yamazoe A."/>
            <person name="Tsuda M."/>
            <person name="Fujita N."/>
            <person name="Kawai F."/>
        </authorList>
    </citation>
    <scope>NUCLEOTIDE SEQUENCE [LARGE SCALE GENOMIC DNA]</scope>
    <source>
        <strain evidence="2 3">EY-1</strain>
    </source>
</reference>
<dbReference type="RefSeq" id="WP_054586864.1">
    <property type="nucleotide sequence ID" value="NZ_CP012700.1"/>
</dbReference>
<evidence type="ECO:0000313" key="3">
    <source>
        <dbReference type="Proteomes" id="UP000058074"/>
    </source>
</evidence>
<gene>
    <name evidence="2" type="ORF">AN936_03180</name>
</gene>
<proteinExistence type="predicted"/>
<dbReference type="GO" id="GO:0005506">
    <property type="term" value="F:iron ion binding"/>
    <property type="evidence" value="ECO:0007669"/>
    <property type="project" value="UniProtKB-ARBA"/>
</dbReference>
<sequence>MKLSQELLDEYQENGFLIIPDLFSAEEIAEIRAAMNRVFEQEDPANIREKKSGVVRTAMGLHLRDELFDRLIRHPRLVEPAQQIAGPELYAQQAKINVKAAFDGDQWQWHQDFSTHHHDDGVPQPLALNLHIFLDDVTEFNGPLYFFKGSHKFGSVATWHDTVSTSFALWVVEQEKIKEIAETCPLVAATGKAGTALIFGDCLVHGSPPNMSPWNRSIFSLILNPVENAHTKFDRKDHFHHRDLTPVQAIEDDCLLEKVA</sequence>
<dbReference type="Gene3D" id="2.60.120.620">
    <property type="entry name" value="q2cbj1_9rhob like domain"/>
    <property type="match status" value="1"/>
</dbReference>